<evidence type="ECO:0000256" key="1">
    <source>
        <dbReference type="SAM" id="SignalP"/>
    </source>
</evidence>
<dbReference type="Proteomes" id="UP000499080">
    <property type="component" value="Unassembled WGS sequence"/>
</dbReference>
<proteinExistence type="predicted"/>
<evidence type="ECO:0000313" key="2">
    <source>
        <dbReference type="EMBL" id="GBM14355.1"/>
    </source>
</evidence>
<sequence length="130" mass="15158">MPKFHPNYLLFSFVFTLCFISFSQSICGRGGKILLRTRTGRLDRNMAIMGADDQFPLTFGHRRSKRKPISIGHPQRSRKLRAIRWKRETLIDVCLQDANQIATRKKFLLWRLQKLPSPRVIEARAKGHPV</sequence>
<protein>
    <submittedName>
        <fullName evidence="2">Uncharacterized protein</fullName>
    </submittedName>
</protein>
<dbReference type="OrthoDB" id="10539249at2759"/>
<name>A0A4Y2DFN0_ARAVE</name>
<feature type="signal peptide" evidence="1">
    <location>
        <begin position="1"/>
        <end position="25"/>
    </location>
</feature>
<feature type="chain" id="PRO_5021294547" evidence="1">
    <location>
        <begin position="26"/>
        <end position="130"/>
    </location>
</feature>
<gene>
    <name evidence="2" type="ORF">AVEN_55347_1</name>
</gene>
<comment type="caution">
    <text evidence="2">The sequence shown here is derived from an EMBL/GenBank/DDBJ whole genome shotgun (WGS) entry which is preliminary data.</text>
</comment>
<evidence type="ECO:0000313" key="3">
    <source>
        <dbReference type="Proteomes" id="UP000499080"/>
    </source>
</evidence>
<keyword evidence="1" id="KW-0732">Signal</keyword>
<accession>A0A4Y2DFN0</accession>
<dbReference type="AlphaFoldDB" id="A0A4Y2DFN0"/>
<keyword evidence="3" id="KW-1185">Reference proteome</keyword>
<reference evidence="2 3" key="1">
    <citation type="journal article" date="2019" name="Sci. Rep.">
        <title>Orb-weaving spider Araneus ventricosus genome elucidates the spidroin gene catalogue.</title>
        <authorList>
            <person name="Kono N."/>
            <person name="Nakamura H."/>
            <person name="Ohtoshi R."/>
            <person name="Moran D.A.P."/>
            <person name="Shinohara A."/>
            <person name="Yoshida Y."/>
            <person name="Fujiwara M."/>
            <person name="Mori M."/>
            <person name="Tomita M."/>
            <person name="Arakawa K."/>
        </authorList>
    </citation>
    <scope>NUCLEOTIDE SEQUENCE [LARGE SCALE GENOMIC DNA]</scope>
</reference>
<dbReference type="EMBL" id="BGPR01000342">
    <property type="protein sequence ID" value="GBM14355.1"/>
    <property type="molecule type" value="Genomic_DNA"/>
</dbReference>
<organism evidence="2 3">
    <name type="scientific">Araneus ventricosus</name>
    <name type="common">Orbweaver spider</name>
    <name type="synonym">Epeira ventricosa</name>
    <dbReference type="NCBI Taxonomy" id="182803"/>
    <lineage>
        <taxon>Eukaryota</taxon>
        <taxon>Metazoa</taxon>
        <taxon>Ecdysozoa</taxon>
        <taxon>Arthropoda</taxon>
        <taxon>Chelicerata</taxon>
        <taxon>Arachnida</taxon>
        <taxon>Araneae</taxon>
        <taxon>Araneomorphae</taxon>
        <taxon>Entelegynae</taxon>
        <taxon>Araneoidea</taxon>
        <taxon>Araneidae</taxon>
        <taxon>Araneus</taxon>
    </lineage>
</organism>